<proteinExistence type="predicted"/>
<dbReference type="RefSeq" id="WP_339970278.1">
    <property type="nucleotide sequence ID" value="NZ_JAWMWG010000003.1"/>
</dbReference>
<accession>A0ABU8SHA4</accession>
<gene>
    <name evidence="1" type="ORF">R4Y45_06035</name>
</gene>
<dbReference type="Proteomes" id="UP001377804">
    <property type="component" value="Unassembled WGS sequence"/>
</dbReference>
<comment type="caution">
    <text evidence="1">The sequence shown here is derived from an EMBL/GenBank/DDBJ whole genome shotgun (WGS) entry which is preliminary data.</text>
</comment>
<name>A0ABU8SHA4_9LACO</name>
<sequence>MAKLASWRKNILKVSYNDWKKVDLESLNAMVQDGRMDSEDFKFITGQDYVNDQPQDNTGATEK</sequence>
<keyword evidence="2" id="KW-1185">Reference proteome</keyword>
<evidence type="ECO:0008006" key="3">
    <source>
        <dbReference type="Google" id="ProtNLM"/>
    </source>
</evidence>
<protein>
    <recommendedName>
        <fullName evidence="3">XkdX family protein</fullName>
    </recommendedName>
</protein>
<organism evidence="1 2">
    <name type="scientific">Holzapfeliella saturejae</name>
    <dbReference type="NCBI Taxonomy" id="3082953"/>
    <lineage>
        <taxon>Bacteria</taxon>
        <taxon>Bacillati</taxon>
        <taxon>Bacillota</taxon>
        <taxon>Bacilli</taxon>
        <taxon>Lactobacillales</taxon>
        <taxon>Lactobacillaceae</taxon>
        <taxon>Holzapfeliella</taxon>
    </lineage>
</organism>
<evidence type="ECO:0000313" key="1">
    <source>
        <dbReference type="EMBL" id="MEJ6348775.1"/>
    </source>
</evidence>
<evidence type="ECO:0000313" key="2">
    <source>
        <dbReference type="Proteomes" id="UP001377804"/>
    </source>
</evidence>
<dbReference type="EMBL" id="JAWMWG010000003">
    <property type="protein sequence ID" value="MEJ6348775.1"/>
    <property type="molecule type" value="Genomic_DNA"/>
</dbReference>
<reference evidence="1 2" key="1">
    <citation type="submission" date="2023-10" db="EMBL/GenBank/DDBJ databases">
        <title>Holzapfeliella saturejae sp. nov. isolated from Satureja montana flowers.</title>
        <authorList>
            <person name="Alcantara C."/>
            <person name="Zuniga M."/>
            <person name="Landete J.M."/>
            <person name="Monedero V."/>
        </authorList>
    </citation>
    <scope>NUCLEOTIDE SEQUENCE [LARGE SCALE GENOMIC DNA]</scope>
    <source>
        <strain evidence="1 2">He02</strain>
    </source>
</reference>